<feature type="compositionally biased region" description="Polar residues" evidence="1">
    <location>
        <begin position="74"/>
        <end position="86"/>
    </location>
</feature>
<dbReference type="AlphaFoldDB" id="A0A6A3CR71"/>
<sequence>MGALGPVVPPWIPEDDLLLKNAIEAGASLESLAKGAVQFSRKFTVRELHGRLHSLLYNPVISKEASSHMIESECSASSTANDSNSLPGKRKSESVGSSYDALCKRIRNDPFNSMDPSLLVEPNDSNSIGLEDEPLPGNPISDHFVVQETNVNVMHCSFPQIQESPQILGENQFLVESGSGTEELQESKEFSMHSLLENNDKENICSWFEGNQIFNSLIVEHGLSIWRTDEGFSASAIPADDGLGQTVLHGGDICAPPGDGVAKSNHVSGHNAVGTDSQIESEILCEASENTMADTEGYLMEITNTLMNDEPFLLDADAKDVIDKSFFEGLRSLLASSPNNGDQDQMTESMTIETQVNLAKVSCSSLRESDEVAGSRPEDGPVSCNSDVLNLSSCALNTRHKEPGNPLSACMKDFSRGQKASERVVKCEDYPCVAPRVDGFLSNASAQSNSINASDGTFPPTLPKENSEENLLGMHTNHSSANSITGKHALCSDNHNSFPLVNPSSIKREVDALQTIISPEPVTY</sequence>
<keyword evidence="4" id="KW-1185">Reference proteome</keyword>
<dbReference type="GO" id="GO:0002151">
    <property type="term" value="F:G-quadruplex RNA binding"/>
    <property type="evidence" value="ECO:0007669"/>
    <property type="project" value="InterPro"/>
</dbReference>
<organism evidence="3 4">
    <name type="scientific">Hibiscus syriacus</name>
    <name type="common">Rose of Sharon</name>
    <dbReference type="NCBI Taxonomy" id="106335"/>
    <lineage>
        <taxon>Eukaryota</taxon>
        <taxon>Viridiplantae</taxon>
        <taxon>Streptophyta</taxon>
        <taxon>Embryophyta</taxon>
        <taxon>Tracheophyta</taxon>
        <taxon>Spermatophyta</taxon>
        <taxon>Magnoliopsida</taxon>
        <taxon>eudicotyledons</taxon>
        <taxon>Gunneridae</taxon>
        <taxon>Pentapetalae</taxon>
        <taxon>rosids</taxon>
        <taxon>malvids</taxon>
        <taxon>Malvales</taxon>
        <taxon>Malvaceae</taxon>
        <taxon>Malvoideae</taxon>
        <taxon>Hibiscus</taxon>
    </lineage>
</organism>
<accession>A0A6A3CR71</accession>
<dbReference type="GO" id="GO:0044545">
    <property type="term" value="C:NSL complex"/>
    <property type="evidence" value="ECO:0007669"/>
    <property type="project" value="TreeGrafter"/>
</dbReference>
<reference evidence="3" key="1">
    <citation type="submission" date="2019-09" db="EMBL/GenBank/DDBJ databases">
        <title>Draft genome information of white flower Hibiscus syriacus.</title>
        <authorList>
            <person name="Kim Y.-M."/>
        </authorList>
    </citation>
    <scope>NUCLEOTIDE SEQUENCE [LARGE SCALE GENOMIC DNA]</scope>
    <source>
        <strain evidence="3">YM2019G1</strain>
    </source>
</reference>
<proteinExistence type="predicted"/>
<dbReference type="EMBL" id="VEPZ02000192">
    <property type="protein sequence ID" value="KAE8731713.1"/>
    <property type="molecule type" value="Genomic_DNA"/>
</dbReference>
<dbReference type="GO" id="GO:0031011">
    <property type="term" value="C:Ino80 complex"/>
    <property type="evidence" value="ECO:0007669"/>
    <property type="project" value="InterPro"/>
</dbReference>
<name>A0A6A3CR71_HIBSY</name>
<evidence type="ECO:0000256" key="1">
    <source>
        <dbReference type="SAM" id="MobiDB-lite"/>
    </source>
</evidence>
<dbReference type="PANTHER" id="PTHR13233:SF0">
    <property type="entry name" value="MICROSPHERULE PROTEIN 1"/>
    <property type="match status" value="1"/>
</dbReference>
<evidence type="ECO:0000313" key="4">
    <source>
        <dbReference type="Proteomes" id="UP000436088"/>
    </source>
</evidence>
<evidence type="ECO:0000313" key="3">
    <source>
        <dbReference type="EMBL" id="KAE8731713.1"/>
    </source>
</evidence>
<comment type="caution">
    <text evidence="3">The sequence shown here is derived from an EMBL/GenBank/DDBJ whole genome shotgun (WGS) entry which is preliminary data.</text>
</comment>
<feature type="region of interest" description="Disordered" evidence="1">
    <location>
        <begin position="73"/>
        <end position="94"/>
    </location>
</feature>
<dbReference type="Proteomes" id="UP000436088">
    <property type="component" value="Unassembled WGS sequence"/>
</dbReference>
<dbReference type="GO" id="GO:0071339">
    <property type="term" value="C:MLL1 complex"/>
    <property type="evidence" value="ECO:0007669"/>
    <property type="project" value="InterPro"/>
</dbReference>
<feature type="region of interest" description="Disordered" evidence="1">
    <location>
        <begin position="448"/>
        <end position="467"/>
    </location>
</feature>
<dbReference type="InterPro" id="IPR025999">
    <property type="entry name" value="MCRS_N"/>
</dbReference>
<dbReference type="InterPro" id="IPR037912">
    <property type="entry name" value="MCRS1"/>
</dbReference>
<gene>
    <name evidence="3" type="ORF">F3Y22_tig00002759pilonHSYRG00003</name>
</gene>
<dbReference type="GO" id="GO:0045944">
    <property type="term" value="P:positive regulation of transcription by RNA polymerase II"/>
    <property type="evidence" value="ECO:0007669"/>
    <property type="project" value="TreeGrafter"/>
</dbReference>
<dbReference type="PANTHER" id="PTHR13233">
    <property type="entry name" value="MICROSPHERULE PROTEIN 1"/>
    <property type="match status" value="1"/>
</dbReference>
<dbReference type="Pfam" id="PF13325">
    <property type="entry name" value="MCRS_N"/>
    <property type="match status" value="1"/>
</dbReference>
<protein>
    <submittedName>
        <fullName evidence="3">Leucine-rich repeat family protein</fullName>
    </submittedName>
</protein>
<evidence type="ECO:0000259" key="2">
    <source>
        <dbReference type="Pfam" id="PF13325"/>
    </source>
</evidence>
<feature type="domain" description="Microspherule protein N-terminal" evidence="2">
    <location>
        <begin position="11"/>
        <end position="71"/>
    </location>
</feature>